<proteinExistence type="predicted"/>
<feature type="transmembrane region" description="Helical" evidence="1">
    <location>
        <begin position="45"/>
        <end position="75"/>
    </location>
</feature>
<evidence type="ECO:0000313" key="3">
    <source>
        <dbReference type="EMBL" id="ABJ86389.1"/>
    </source>
</evidence>
<feature type="transmembrane region" description="Helical" evidence="1">
    <location>
        <begin position="389"/>
        <end position="406"/>
    </location>
</feature>
<feature type="transmembrane region" description="Helical" evidence="1">
    <location>
        <begin position="177"/>
        <end position="197"/>
    </location>
</feature>
<feature type="transmembrane region" description="Helical" evidence="1">
    <location>
        <begin position="356"/>
        <end position="377"/>
    </location>
</feature>
<dbReference type="KEGG" id="sus:Acid_5442"/>
<keyword evidence="1" id="KW-0812">Transmembrane</keyword>
<accession>Q01VC6</accession>
<feature type="transmembrane region" description="Helical" evidence="1">
    <location>
        <begin position="294"/>
        <end position="313"/>
    </location>
</feature>
<evidence type="ECO:0000256" key="1">
    <source>
        <dbReference type="SAM" id="Phobius"/>
    </source>
</evidence>
<feature type="transmembrane region" description="Helical" evidence="1">
    <location>
        <begin position="209"/>
        <end position="228"/>
    </location>
</feature>
<sequence length="602" mass="66859">MLLIFPVFLILGLFLPGYFLAKCLRNELPWASAFPFSMLMLFHSIFWLGIFHVPLTLWSAAPCMLAVTALAFWLSRKSASPAKPPAAPPWDRQDRILLWSSGLVGAILLTRSAISPLIGYDTRFRWDFLAQRILALGNFAFYPPLNAADFHTYFYVDGIPPLVSFTHWWLYASAGEYLPVLICLLVTAQFVCTLVFTYGAASAIFSRRAGILAAALLAACPLFFRAVVLGQETGLTALSIAATLYFIVTAKATNDRAAMISAGLAAALCALSREYGWIALITGVVALLWRRQPLRQVAVFGAVAGAVAAPWYVRNWILSGNPFYSLNFGSFPVNPIQAGILQHYNKLLGISTWSAATWWSLASALLTLATLQMFVGIPGGFKEFRRNGYLIGIAVILCAVWAQSVGYTSGGIVISTRVLSPVMVMLSITAAGFLEPYTQRLQWRKAMVAAIVLLQLWTAAHGVWYTNNPSAPFPPLGELAQKAFQRPEEGWEYRFGERFAKVWPPGTRVLSDNAHLHASLIDRGIEVVPVWSPEVRFIFSLPPEEAERRLRDLNIVNVAYYTKSLNTYYLVSASPFYKALPQRWRILTQVPDTMYLLIPKAH</sequence>
<dbReference type="InterPro" id="IPR038731">
    <property type="entry name" value="RgtA/B/C-like"/>
</dbReference>
<keyword evidence="1" id="KW-1133">Transmembrane helix</keyword>
<feature type="transmembrane region" description="Helical" evidence="1">
    <location>
        <begin position="234"/>
        <end position="252"/>
    </location>
</feature>
<keyword evidence="1" id="KW-0472">Membrane</keyword>
<feature type="transmembrane region" description="Helical" evidence="1">
    <location>
        <begin position="446"/>
        <end position="465"/>
    </location>
</feature>
<evidence type="ECO:0000259" key="2">
    <source>
        <dbReference type="Pfam" id="PF13231"/>
    </source>
</evidence>
<dbReference type="OrthoDB" id="194843at2"/>
<dbReference type="EMBL" id="CP000473">
    <property type="protein sequence ID" value="ABJ86389.1"/>
    <property type="molecule type" value="Genomic_DNA"/>
</dbReference>
<name>Q01VC6_SOLUE</name>
<feature type="transmembrane region" description="Helical" evidence="1">
    <location>
        <begin position="412"/>
        <end position="434"/>
    </location>
</feature>
<organism evidence="3">
    <name type="scientific">Solibacter usitatus (strain Ellin6076)</name>
    <dbReference type="NCBI Taxonomy" id="234267"/>
    <lineage>
        <taxon>Bacteria</taxon>
        <taxon>Pseudomonadati</taxon>
        <taxon>Acidobacteriota</taxon>
        <taxon>Terriglobia</taxon>
        <taxon>Bryobacterales</taxon>
        <taxon>Solibacteraceae</taxon>
        <taxon>Candidatus Solibacter</taxon>
    </lineage>
</organism>
<dbReference type="HOGENOM" id="CLU_428903_0_0_0"/>
<dbReference type="Pfam" id="PF13231">
    <property type="entry name" value="PMT_2"/>
    <property type="match status" value="1"/>
</dbReference>
<gene>
    <name evidence="3" type="ordered locus">Acid_5442</name>
</gene>
<reference evidence="3" key="1">
    <citation type="submission" date="2006-10" db="EMBL/GenBank/DDBJ databases">
        <title>Complete sequence of Solibacter usitatus Ellin6076.</title>
        <authorList>
            <consortium name="US DOE Joint Genome Institute"/>
            <person name="Copeland A."/>
            <person name="Lucas S."/>
            <person name="Lapidus A."/>
            <person name="Barry K."/>
            <person name="Detter J.C."/>
            <person name="Glavina del Rio T."/>
            <person name="Hammon N."/>
            <person name="Israni S."/>
            <person name="Dalin E."/>
            <person name="Tice H."/>
            <person name="Pitluck S."/>
            <person name="Thompson L.S."/>
            <person name="Brettin T."/>
            <person name="Bruce D."/>
            <person name="Han C."/>
            <person name="Tapia R."/>
            <person name="Gilna P."/>
            <person name="Schmutz J."/>
            <person name="Larimer F."/>
            <person name="Land M."/>
            <person name="Hauser L."/>
            <person name="Kyrpides N."/>
            <person name="Mikhailova N."/>
            <person name="Janssen P.H."/>
            <person name="Kuske C.R."/>
            <person name="Richardson P."/>
        </authorList>
    </citation>
    <scope>NUCLEOTIDE SEQUENCE</scope>
    <source>
        <strain evidence="3">Ellin6076</strain>
    </source>
</reference>
<feature type="transmembrane region" description="Helical" evidence="1">
    <location>
        <begin position="96"/>
        <end position="118"/>
    </location>
</feature>
<dbReference type="AlphaFoldDB" id="Q01VC6"/>
<dbReference type="InParanoid" id="Q01VC6"/>
<feature type="transmembrane region" description="Helical" evidence="1">
    <location>
        <begin position="264"/>
        <end position="288"/>
    </location>
</feature>
<feature type="domain" description="Glycosyltransferase RgtA/B/C/D-like" evidence="2">
    <location>
        <begin position="160"/>
        <end position="307"/>
    </location>
</feature>
<protein>
    <recommendedName>
        <fullName evidence="2">Glycosyltransferase RgtA/B/C/D-like domain-containing protein</fullName>
    </recommendedName>
</protein>